<dbReference type="Proteomes" id="UP000054977">
    <property type="component" value="Unassembled WGS sequence"/>
</dbReference>
<protein>
    <submittedName>
        <fullName evidence="2">Metallo-beta-lactamase superfamily protein</fullName>
    </submittedName>
</protein>
<dbReference type="OrthoDB" id="5443440at2"/>
<gene>
    <name evidence="2" type="ORF">AWB65_06768</name>
</gene>
<dbReference type="RefSeq" id="WP_087671167.1">
    <property type="nucleotide sequence ID" value="NZ_FCNW02000120.1"/>
</dbReference>
<dbReference type="Gene3D" id="3.60.15.10">
    <property type="entry name" value="Ribonuclease Z/Hydroxyacylglutathione hydrolase-like"/>
    <property type="match status" value="1"/>
</dbReference>
<dbReference type="AlphaFoldDB" id="A0A158JKD7"/>
<dbReference type="InterPro" id="IPR036866">
    <property type="entry name" value="RibonucZ/Hydroxyglut_hydro"/>
</dbReference>
<name>A0A158JKD7_9BURK</name>
<evidence type="ECO:0000313" key="2">
    <source>
        <dbReference type="EMBL" id="SAL68931.1"/>
    </source>
</evidence>
<feature type="domain" description="Metallo-beta-lactamase" evidence="1">
    <location>
        <begin position="8"/>
        <end position="76"/>
    </location>
</feature>
<dbReference type="Pfam" id="PF00753">
    <property type="entry name" value="Lactamase_B"/>
    <property type="match status" value="1"/>
</dbReference>
<evidence type="ECO:0000313" key="3">
    <source>
        <dbReference type="Proteomes" id="UP000054977"/>
    </source>
</evidence>
<dbReference type="STRING" id="326474.AWB65_06768"/>
<evidence type="ECO:0000259" key="1">
    <source>
        <dbReference type="Pfam" id="PF00753"/>
    </source>
</evidence>
<accession>A0A158JKD7</accession>
<proteinExistence type="predicted"/>
<sequence>MNKLVALPVSGDSYLLQRCGQNVLVDGGYSSRALVAALSSPRTELNHLHIVVCTHADKDHAGGFTDLLDNSSITVGEFWLPTNDM</sequence>
<dbReference type="InterPro" id="IPR001279">
    <property type="entry name" value="Metallo-B-lactamas"/>
</dbReference>
<reference evidence="2" key="1">
    <citation type="submission" date="2016-01" db="EMBL/GenBank/DDBJ databases">
        <authorList>
            <person name="Peeters C."/>
        </authorList>
    </citation>
    <scope>NUCLEOTIDE SEQUENCE [LARGE SCALE GENOMIC DNA]</scope>
    <source>
        <strain evidence="2">LMG 22934</strain>
    </source>
</reference>
<dbReference type="SUPFAM" id="SSF56281">
    <property type="entry name" value="Metallo-hydrolase/oxidoreductase"/>
    <property type="match status" value="1"/>
</dbReference>
<organism evidence="2 3">
    <name type="scientific">Caballeronia humi</name>
    <dbReference type="NCBI Taxonomy" id="326474"/>
    <lineage>
        <taxon>Bacteria</taxon>
        <taxon>Pseudomonadati</taxon>
        <taxon>Pseudomonadota</taxon>
        <taxon>Betaproteobacteria</taxon>
        <taxon>Burkholderiales</taxon>
        <taxon>Burkholderiaceae</taxon>
        <taxon>Caballeronia</taxon>
    </lineage>
</organism>
<dbReference type="EMBL" id="FCNW02000120">
    <property type="protein sequence ID" value="SAL68931.1"/>
    <property type="molecule type" value="Genomic_DNA"/>
</dbReference>
<comment type="caution">
    <text evidence="2">The sequence shown here is derived from an EMBL/GenBank/DDBJ whole genome shotgun (WGS) entry which is preliminary data.</text>
</comment>
<keyword evidence="3" id="KW-1185">Reference proteome</keyword>